<feature type="transmembrane region" description="Helical" evidence="1">
    <location>
        <begin position="83"/>
        <end position="106"/>
    </location>
</feature>
<comment type="caution">
    <text evidence="2">The sequence shown here is derived from an EMBL/GenBank/DDBJ whole genome shotgun (WGS) entry which is preliminary data.</text>
</comment>
<gene>
    <name evidence="2" type="ORF">rosag_11360</name>
</gene>
<feature type="transmembrane region" description="Helical" evidence="1">
    <location>
        <begin position="112"/>
        <end position="133"/>
    </location>
</feature>
<evidence type="ECO:0000313" key="2">
    <source>
        <dbReference type="EMBL" id="GLC24623.1"/>
    </source>
</evidence>
<name>A0AA37QF73_9BACT</name>
<accession>A0AA37QF73</accession>
<evidence type="ECO:0000313" key="3">
    <source>
        <dbReference type="Proteomes" id="UP001161325"/>
    </source>
</evidence>
<feature type="transmembrane region" description="Helical" evidence="1">
    <location>
        <begin position="49"/>
        <end position="71"/>
    </location>
</feature>
<protein>
    <submittedName>
        <fullName evidence="2">Uncharacterized protein</fullName>
    </submittedName>
</protein>
<keyword evidence="3" id="KW-1185">Reference proteome</keyword>
<dbReference type="AlphaFoldDB" id="A0AA37QF73"/>
<dbReference type="EMBL" id="BRXS01000002">
    <property type="protein sequence ID" value="GLC24623.1"/>
    <property type="molecule type" value="Genomic_DNA"/>
</dbReference>
<organism evidence="2 3">
    <name type="scientific">Roseisolibacter agri</name>
    <dbReference type="NCBI Taxonomy" id="2014610"/>
    <lineage>
        <taxon>Bacteria</taxon>
        <taxon>Pseudomonadati</taxon>
        <taxon>Gemmatimonadota</taxon>
        <taxon>Gemmatimonadia</taxon>
        <taxon>Gemmatimonadales</taxon>
        <taxon>Gemmatimonadaceae</taxon>
        <taxon>Roseisolibacter</taxon>
    </lineage>
</organism>
<dbReference type="Proteomes" id="UP001161325">
    <property type="component" value="Unassembled WGS sequence"/>
</dbReference>
<dbReference type="RefSeq" id="WP_284349070.1">
    <property type="nucleotide sequence ID" value="NZ_BRXS01000002.1"/>
</dbReference>
<keyword evidence="1" id="KW-1133">Transmembrane helix</keyword>
<keyword evidence="1" id="KW-0472">Membrane</keyword>
<proteinExistence type="predicted"/>
<reference evidence="2" key="1">
    <citation type="submission" date="2022-08" db="EMBL/GenBank/DDBJ databases">
        <title>Draft genome sequencing of Roseisolibacter agri AW1220.</title>
        <authorList>
            <person name="Tobiishi Y."/>
            <person name="Tonouchi A."/>
        </authorList>
    </citation>
    <scope>NUCLEOTIDE SEQUENCE</scope>
    <source>
        <strain evidence="2">AW1220</strain>
    </source>
</reference>
<keyword evidence="1" id="KW-0812">Transmembrane</keyword>
<sequence length="145" mass="14337">MASRKLLAALLSPLAALLVFWLGAGGIASWVAARPITAGEAAHSLVYAAVVGAPIVYLGAWVLAVPAFVLLERRGRLTRAAVVAWAAALGALWASAAWAAAFGGGARPDTGLLGIAALGALAGAAGGACFCALRGLPPQTPRVAS</sequence>
<evidence type="ECO:0000256" key="1">
    <source>
        <dbReference type="SAM" id="Phobius"/>
    </source>
</evidence>